<evidence type="ECO:0000313" key="1">
    <source>
        <dbReference type="EMBL" id="AES88169.1"/>
    </source>
</evidence>
<protein>
    <submittedName>
        <fullName evidence="1 2">Uncharacterized protein</fullName>
    </submittedName>
</protein>
<sequence length="122" mass="14179">MSVKELAMELAEDSMEGVEVEMVEDSFEGLEVADDSFEDHIMEIAEDSMEGVEGEIVEDSLEVVAFEELGDEVQSNNIEDCPFPHLDLNKFPEDDYENDIYEEKEKKQLLMTFCRIYLDRFY</sequence>
<dbReference type="EMBL" id="CM001220">
    <property type="protein sequence ID" value="AES88169.1"/>
    <property type="molecule type" value="Genomic_DNA"/>
</dbReference>
<dbReference type="EnsemblPlants" id="AES88169">
    <property type="protein sequence ID" value="AES88169"/>
    <property type="gene ID" value="MTR_4g050270"/>
</dbReference>
<dbReference type="AlphaFoldDB" id="G7JER4"/>
<reference evidence="1 3" key="1">
    <citation type="journal article" date="2011" name="Nature">
        <title>The Medicago genome provides insight into the evolution of rhizobial symbioses.</title>
        <authorList>
            <person name="Young N.D."/>
            <person name="Debelle F."/>
            <person name="Oldroyd G.E."/>
            <person name="Geurts R."/>
            <person name="Cannon S.B."/>
            <person name="Udvardi M.K."/>
            <person name="Benedito V.A."/>
            <person name="Mayer K.F."/>
            <person name="Gouzy J."/>
            <person name="Schoof H."/>
            <person name="Van de Peer Y."/>
            <person name="Proost S."/>
            <person name="Cook D.R."/>
            <person name="Meyers B.C."/>
            <person name="Spannagl M."/>
            <person name="Cheung F."/>
            <person name="De Mita S."/>
            <person name="Krishnakumar V."/>
            <person name="Gundlach H."/>
            <person name="Zhou S."/>
            <person name="Mudge J."/>
            <person name="Bharti A.K."/>
            <person name="Murray J.D."/>
            <person name="Naoumkina M.A."/>
            <person name="Rosen B."/>
            <person name="Silverstein K.A."/>
            <person name="Tang H."/>
            <person name="Rombauts S."/>
            <person name="Zhao P.X."/>
            <person name="Zhou P."/>
            <person name="Barbe V."/>
            <person name="Bardou P."/>
            <person name="Bechner M."/>
            <person name="Bellec A."/>
            <person name="Berger A."/>
            <person name="Berges H."/>
            <person name="Bidwell S."/>
            <person name="Bisseling T."/>
            <person name="Choisne N."/>
            <person name="Couloux A."/>
            <person name="Denny R."/>
            <person name="Deshpande S."/>
            <person name="Dai X."/>
            <person name="Doyle J.J."/>
            <person name="Dudez A.M."/>
            <person name="Farmer A.D."/>
            <person name="Fouteau S."/>
            <person name="Franken C."/>
            <person name="Gibelin C."/>
            <person name="Gish J."/>
            <person name="Goldstein S."/>
            <person name="Gonzalez A.J."/>
            <person name="Green P.J."/>
            <person name="Hallab A."/>
            <person name="Hartog M."/>
            <person name="Hua A."/>
            <person name="Humphray S.J."/>
            <person name="Jeong D.H."/>
            <person name="Jing Y."/>
            <person name="Jocker A."/>
            <person name="Kenton S.M."/>
            <person name="Kim D.J."/>
            <person name="Klee K."/>
            <person name="Lai H."/>
            <person name="Lang C."/>
            <person name="Lin S."/>
            <person name="Macmil S.L."/>
            <person name="Magdelenat G."/>
            <person name="Matthews L."/>
            <person name="McCorrison J."/>
            <person name="Monaghan E.L."/>
            <person name="Mun J.H."/>
            <person name="Najar F.Z."/>
            <person name="Nicholson C."/>
            <person name="Noirot C."/>
            <person name="O'Bleness M."/>
            <person name="Paule C.R."/>
            <person name="Poulain J."/>
            <person name="Prion F."/>
            <person name="Qin B."/>
            <person name="Qu C."/>
            <person name="Retzel E.F."/>
            <person name="Riddle C."/>
            <person name="Sallet E."/>
            <person name="Samain S."/>
            <person name="Samson N."/>
            <person name="Sanders I."/>
            <person name="Saurat O."/>
            <person name="Scarpelli C."/>
            <person name="Schiex T."/>
            <person name="Segurens B."/>
            <person name="Severin A.J."/>
            <person name="Sherrier D.J."/>
            <person name="Shi R."/>
            <person name="Sims S."/>
            <person name="Singer S.R."/>
            <person name="Sinharoy S."/>
            <person name="Sterck L."/>
            <person name="Viollet A."/>
            <person name="Wang B.B."/>
            <person name="Wang K."/>
            <person name="Wang M."/>
            <person name="Wang X."/>
            <person name="Warfsmann J."/>
            <person name="Weissenbach J."/>
            <person name="White D.D."/>
            <person name="White J.D."/>
            <person name="Wiley G.B."/>
            <person name="Wincker P."/>
            <person name="Xing Y."/>
            <person name="Yang L."/>
            <person name="Yao Z."/>
            <person name="Ying F."/>
            <person name="Zhai J."/>
            <person name="Zhou L."/>
            <person name="Zuber A."/>
            <person name="Denarie J."/>
            <person name="Dixon R.A."/>
            <person name="May G.D."/>
            <person name="Schwartz D.C."/>
            <person name="Rogers J."/>
            <person name="Quetier F."/>
            <person name="Town C.D."/>
            <person name="Roe B.A."/>
        </authorList>
    </citation>
    <scope>NUCLEOTIDE SEQUENCE [LARGE SCALE GENOMIC DNA]</scope>
    <source>
        <strain evidence="1">A17</strain>
        <strain evidence="2 3">cv. Jemalong A17</strain>
    </source>
</reference>
<dbReference type="HOGENOM" id="CLU_2310211_0_0_1"/>
<evidence type="ECO:0000313" key="2">
    <source>
        <dbReference type="EnsemblPlants" id="AES88169"/>
    </source>
</evidence>
<keyword evidence="3" id="KW-1185">Reference proteome</keyword>
<name>G7JER4_MEDTR</name>
<reference evidence="2" key="3">
    <citation type="submission" date="2015-04" db="UniProtKB">
        <authorList>
            <consortium name="EnsemblPlants"/>
        </authorList>
    </citation>
    <scope>IDENTIFICATION</scope>
    <source>
        <strain evidence="2">cv. Jemalong A17</strain>
    </source>
</reference>
<evidence type="ECO:0000313" key="3">
    <source>
        <dbReference type="Proteomes" id="UP000002051"/>
    </source>
</evidence>
<gene>
    <name evidence="1" type="ordered locus">MTR_4g050270</name>
</gene>
<reference evidence="1 3" key="2">
    <citation type="journal article" date="2014" name="BMC Genomics">
        <title>An improved genome release (version Mt4.0) for the model legume Medicago truncatula.</title>
        <authorList>
            <person name="Tang H."/>
            <person name="Krishnakumar V."/>
            <person name="Bidwell S."/>
            <person name="Rosen B."/>
            <person name="Chan A."/>
            <person name="Zhou S."/>
            <person name="Gentzbittel L."/>
            <person name="Childs K.L."/>
            <person name="Yandell M."/>
            <person name="Gundlach H."/>
            <person name="Mayer K.F."/>
            <person name="Schwartz D.C."/>
            <person name="Town C.D."/>
        </authorList>
    </citation>
    <scope>GENOME REANNOTATION</scope>
    <source>
        <strain evidence="2 3">cv. Jemalong A17</strain>
    </source>
</reference>
<dbReference type="PaxDb" id="3880-AES88169"/>
<organism evidence="1 3">
    <name type="scientific">Medicago truncatula</name>
    <name type="common">Barrel medic</name>
    <name type="synonym">Medicago tribuloides</name>
    <dbReference type="NCBI Taxonomy" id="3880"/>
    <lineage>
        <taxon>Eukaryota</taxon>
        <taxon>Viridiplantae</taxon>
        <taxon>Streptophyta</taxon>
        <taxon>Embryophyta</taxon>
        <taxon>Tracheophyta</taxon>
        <taxon>Spermatophyta</taxon>
        <taxon>Magnoliopsida</taxon>
        <taxon>eudicotyledons</taxon>
        <taxon>Gunneridae</taxon>
        <taxon>Pentapetalae</taxon>
        <taxon>rosids</taxon>
        <taxon>fabids</taxon>
        <taxon>Fabales</taxon>
        <taxon>Fabaceae</taxon>
        <taxon>Papilionoideae</taxon>
        <taxon>50 kb inversion clade</taxon>
        <taxon>NPAAA clade</taxon>
        <taxon>Hologalegina</taxon>
        <taxon>IRL clade</taxon>
        <taxon>Trifolieae</taxon>
        <taxon>Medicago</taxon>
    </lineage>
</organism>
<accession>G7JER4</accession>
<proteinExistence type="predicted"/>
<dbReference type="Proteomes" id="UP000002051">
    <property type="component" value="Chromosome 4"/>
</dbReference>